<feature type="region of interest" description="Disordered" evidence="4">
    <location>
        <begin position="173"/>
        <end position="238"/>
    </location>
</feature>
<dbReference type="InterPro" id="IPR001356">
    <property type="entry name" value="HD"/>
</dbReference>
<sequence>MGSVGSGLQQQLLPSAPLVGETMGDNTTSLGEALDPTSFSQQQLCTRRSGQQVVMTEEQLEALRRQISVYATICQQLVEMHKASLSKEISAPGVQPSSVMDQVTMTPMHRATVRQRWTPSQNQLQILERLFEQGNGTPSKQRIKEITTELMQHGHVGETNVYNWFQNRKARAKRKQQLLPKDDGSEVDTDAESSQVKQFRSEPDPRQGVDSGGIGDHPDAGRSSGGRAQTGLDAWNGNVYQPGAATTVLLEQPEADTQHDLGAFTRTPSFQLDNLQGTGFKEECNRWQHCPPTMC</sequence>
<feature type="domain" description="Homeobox" evidence="5">
    <location>
        <begin position="110"/>
        <end position="175"/>
    </location>
</feature>
<evidence type="ECO:0000256" key="3">
    <source>
        <dbReference type="RuleBase" id="RU000682"/>
    </source>
</evidence>
<dbReference type="InterPro" id="IPR044559">
    <property type="entry name" value="WOX13-like"/>
</dbReference>
<dbReference type="PROSITE" id="PS50071">
    <property type="entry name" value="HOMEOBOX_2"/>
    <property type="match status" value="1"/>
</dbReference>
<dbReference type="CDD" id="cd00086">
    <property type="entry name" value="homeodomain"/>
    <property type="match status" value="1"/>
</dbReference>
<comment type="subcellular location">
    <subcellularLocation>
        <location evidence="1 2 3">Nucleus</location>
    </subcellularLocation>
</comment>
<accession>A0ABP0UUI4</accession>
<dbReference type="InterPro" id="IPR009057">
    <property type="entry name" value="Homeodomain-like_sf"/>
</dbReference>
<evidence type="ECO:0000313" key="6">
    <source>
        <dbReference type="EMBL" id="CAK9229878.1"/>
    </source>
</evidence>
<gene>
    <name evidence="6" type="ORF">CSSPTR1EN2_LOCUS19953</name>
</gene>
<dbReference type="Proteomes" id="UP001497512">
    <property type="component" value="Chromosome 6"/>
</dbReference>
<keyword evidence="2 3" id="KW-0539">Nucleus</keyword>
<evidence type="ECO:0000256" key="2">
    <source>
        <dbReference type="PROSITE-ProRule" id="PRU00108"/>
    </source>
</evidence>
<organism evidence="6 7">
    <name type="scientific">Sphagnum troendelagicum</name>
    <dbReference type="NCBI Taxonomy" id="128251"/>
    <lineage>
        <taxon>Eukaryota</taxon>
        <taxon>Viridiplantae</taxon>
        <taxon>Streptophyta</taxon>
        <taxon>Embryophyta</taxon>
        <taxon>Bryophyta</taxon>
        <taxon>Sphagnophytina</taxon>
        <taxon>Sphagnopsida</taxon>
        <taxon>Sphagnales</taxon>
        <taxon>Sphagnaceae</taxon>
        <taxon>Sphagnum</taxon>
    </lineage>
</organism>
<dbReference type="Pfam" id="PF00046">
    <property type="entry name" value="Homeodomain"/>
    <property type="match status" value="1"/>
</dbReference>
<feature type="compositionally biased region" description="Polar residues" evidence="4">
    <location>
        <begin position="1"/>
        <end position="13"/>
    </location>
</feature>
<keyword evidence="7" id="KW-1185">Reference proteome</keyword>
<reference evidence="6" key="1">
    <citation type="submission" date="2024-02" db="EMBL/GenBank/DDBJ databases">
        <authorList>
            <consortium name="ELIXIR-Norway"/>
            <consortium name="Elixir Norway"/>
        </authorList>
    </citation>
    <scope>NUCLEOTIDE SEQUENCE</scope>
</reference>
<protein>
    <recommendedName>
        <fullName evidence="5">Homeobox domain-containing protein</fullName>
    </recommendedName>
</protein>
<keyword evidence="2 3" id="KW-0238">DNA-binding</keyword>
<name>A0ABP0UUI4_9BRYO</name>
<keyword evidence="2 3" id="KW-0371">Homeobox</keyword>
<evidence type="ECO:0000256" key="4">
    <source>
        <dbReference type="SAM" id="MobiDB-lite"/>
    </source>
</evidence>
<feature type="region of interest" description="Disordered" evidence="4">
    <location>
        <begin position="1"/>
        <end position="34"/>
    </location>
</feature>
<proteinExistence type="predicted"/>
<evidence type="ECO:0000259" key="5">
    <source>
        <dbReference type="PROSITE" id="PS50071"/>
    </source>
</evidence>
<dbReference type="SMART" id="SM00389">
    <property type="entry name" value="HOX"/>
    <property type="match status" value="1"/>
</dbReference>
<dbReference type="Gene3D" id="1.10.10.60">
    <property type="entry name" value="Homeodomain-like"/>
    <property type="match status" value="1"/>
</dbReference>
<dbReference type="PANTHER" id="PTHR46777">
    <property type="entry name" value="WUSCHEL-RELATED HOMEOBOX 13"/>
    <property type="match status" value="1"/>
</dbReference>
<feature type="DNA-binding region" description="Homeobox" evidence="2">
    <location>
        <begin position="112"/>
        <end position="176"/>
    </location>
</feature>
<evidence type="ECO:0000256" key="1">
    <source>
        <dbReference type="ARBA" id="ARBA00004123"/>
    </source>
</evidence>
<evidence type="ECO:0000313" key="7">
    <source>
        <dbReference type="Proteomes" id="UP001497512"/>
    </source>
</evidence>
<dbReference type="EMBL" id="OZ019898">
    <property type="protein sequence ID" value="CAK9229878.1"/>
    <property type="molecule type" value="Genomic_DNA"/>
</dbReference>
<dbReference type="SUPFAM" id="SSF46689">
    <property type="entry name" value="Homeodomain-like"/>
    <property type="match status" value="1"/>
</dbReference>
<dbReference type="PANTHER" id="PTHR46777:SF5">
    <property type="entry name" value="WUSCHEL-RELATED HOMEOBOX 13"/>
    <property type="match status" value="1"/>
</dbReference>